<evidence type="ECO:0000313" key="3">
    <source>
        <dbReference type="Proteomes" id="UP000054564"/>
    </source>
</evidence>
<gene>
    <name evidence="2" type="ORF">PSTG_20210</name>
</gene>
<reference evidence="3" key="1">
    <citation type="submission" date="2014-03" db="EMBL/GenBank/DDBJ databases">
        <title>The Genome Sequence of Puccinia striiformis f. sp. tritici PST-78.</title>
        <authorList>
            <consortium name="The Broad Institute Genome Sequencing Platform"/>
            <person name="Cuomo C."/>
            <person name="Hulbert S."/>
            <person name="Chen X."/>
            <person name="Walker B."/>
            <person name="Young S.K."/>
            <person name="Zeng Q."/>
            <person name="Gargeya S."/>
            <person name="Fitzgerald M."/>
            <person name="Haas B."/>
            <person name="Abouelleil A."/>
            <person name="Alvarado L."/>
            <person name="Arachchi H.M."/>
            <person name="Berlin A.M."/>
            <person name="Chapman S.B."/>
            <person name="Goldberg J."/>
            <person name="Griggs A."/>
            <person name="Gujja S."/>
            <person name="Hansen M."/>
            <person name="Howarth C."/>
            <person name="Imamovic A."/>
            <person name="Larimer J."/>
            <person name="McCowan C."/>
            <person name="Montmayeur A."/>
            <person name="Murphy C."/>
            <person name="Neiman D."/>
            <person name="Pearson M."/>
            <person name="Priest M."/>
            <person name="Roberts A."/>
            <person name="Saif S."/>
            <person name="Shea T."/>
            <person name="Sisk P."/>
            <person name="Sykes S."/>
            <person name="Wortman J."/>
            <person name="Nusbaum C."/>
            <person name="Birren B."/>
        </authorList>
    </citation>
    <scope>NUCLEOTIDE SEQUENCE [LARGE SCALE GENOMIC DNA]</scope>
    <source>
        <strain evidence="3">race PST-78</strain>
    </source>
</reference>
<protein>
    <submittedName>
        <fullName evidence="2">Uncharacterized protein</fullName>
    </submittedName>
</protein>
<evidence type="ECO:0000256" key="1">
    <source>
        <dbReference type="SAM" id="MobiDB-lite"/>
    </source>
</evidence>
<organism evidence="2 3">
    <name type="scientific">Puccinia striiformis f. sp. tritici PST-78</name>
    <dbReference type="NCBI Taxonomy" id="1165861"/>
    <lineage>
        <taxon>Eukaryota</taxon>
        <taxon>Fungi</taxon>
        <taxon>Dikarya</taxon>
        <taxon>Basidiomycota</taxon>
        <taxon>Pucciniomycotina</taxon>
        <taxon>Pucciniomycetes</taxon>
        <taxon>Pucciniales</taxon>
        <taxon>Pucciniaceae</taxon>
        <taxon>Puccinia</taxon>
    </lineage>
</organism>
<dbReference type="AlphaFoldDB" id="A0A0L0UI99"/>
<accession>A0A0L0UI99</accession>
<dbReference type="Proteomes" id="UP000054564">
    <property type="component" value="Unassembled WGS sequence"/>
</dbReference>
<evidence type="ECO:0000313" key="2">
    <source>
        <dbReference type="EMBL" id="KNE86429.1"/>
    </source>
</evidence>
<dbReference type="EMBL" id="AJIL01009708">
    <property type="protein sequence ID" value="KNE86429.1"/>
    <property type="molecule type" value="Genomic_DNA"/>
</dbReference>
<feature type="non-terminal residue" evidence="2">
    <location>
        <position position="1"/>
    </location>
</feature>
<comment type="caution">
    <text evidence="2">The sequence shown here is derived from an EMBL/GenBank/DDBJ whole genome shotgun (WGS) entry which is preliminary data.</text>
</comment>
<sequence>VDQDALAARISVDILCSRKACLTGSTDAEAVSGMDETALAVAVWLRWLSKALGPAATSVTPSLVAASIVDEPQFSLGSLARANAYTVVPVGSAGSISDDSASVAGGRPCVKP</sequence>
<proteinExistence type="predicted"/>
<feature type="region of interest" description="Disordered" evidence="1">
    <location>
        <begin position="93"/>
        <end position="112"/>
    </location>
</feature>
<feature type="compositionally biased region" description="Low complexity" evidence="1">
    <location>
        <begin position="93"/>
        <end position="106"/>
    </location>
</feature>
<keyword evidence="3" id="KW-1185">Reference proteome</keyword>
<name>A0A0L0UI99_9BASI</name>